<dbReference type="EMBL" id="JACAZI010000007">
    <property type="protein sequence ID" value="KAF7355906.1"/>
    <property type="molecule type" value="Genomic_DNA"/>
</dbReference>
<dbReference type="InterPro" id="IPR036047">
    <property type="entry name" value="F-box-like_dom_sf"/>
</dbReference>
<protein>
    <submittedName>
        <fullName evidence="1">L-aminoadipate-semialdehyde dehydrogenase</fullName>
    </submittedName>
</protein>
<keyword evidence="2" id="KW-1185">Reference proteome</keyword>
<evidence type="ECO:0000313" key="1">
    <source>
        <dbReference type="EMBL" id="KAF7355906.1"/>
    </source>
</evidence>
<reference evidence="1" key="1">
    <citation type="submission" date="2020-05" db="EMBL/GenBank/DDBJ databases">
        <title>Mycena genomes resolve the evolution of fungal bioluminescence.</title>
        <authorList>
            <person name="Tsai I.J."/>
        </authorList>
    </citation>
    <scope>NUCLEOTIDE SEQUENCE</scope>
    <source>
        <strain evidence="1">CCC161011</strain>
    </source>
</reference>
<gene>
    <name evidence="1" type="ORF">MVEN_00919600</name>
</gene>
<evidence type="ECO:0000313" key="2">
    <source>
        <dbReference type="Proteomes" id="UP000620124"/>
    </source>
</evidence>
<proteinExistence type="predicted"/>
<dbReference type="OrthoDB" id="2991573at2759"/>
<dbReference type="AlphaFoldDB" id="A0A8H6YBY1"/>
<dbReference type="InterPro" id="IPR032675">
    <property type="entry name" value="LRR_dom_sf"/>
</dbReference>
<dbReference type="SUPFAM" id="SSF81383">
    <property type="entry name" value="F-box domain"/>
    <property type="match status" value="1"/>
</dbReference>
<dbReference type="SUPFAM" id="SSF52047">
    <property type="entry name" value="RNI-like"/>
    <property type="match status" value="1"/>
</dbReference>
<name>A0A8H6YBY1_9AGAR</name>
<dbReference type="Gene3D" id="3.80.10.10">
    <property type="entry name" value="Ribonuclease Inhibitor"/>
    <property type="match status" value="1"/>
</dbReference>
<organism evidence="1 2">
    <name type="scientific">Mycena venus</name>
    <dbReference type="NCBI Taxonomy" id="2733690"/>
    <lineage>
        <taxon>Eukaryota</taxon>
        <taxon>Fungi</taxon>
        <taxon>Dikarya</taxon>
        <taxon>Basidiomycota</taxon>
        <taxon>Agaricomycotina</taxon>
        <taxon>Agaricomycetes</taxon>
        <taxon>Agaricomycetidae</taxon>
        <taxon>Agaricales</taxon>
        <taxon>Marasmiineae</taxon>
        <taxon>Mycenaceae</taxon>
        <taxon>Mycena</taxon>
    </lineage>
</organism>
<accession>A0A8H6YBY1</accession>
<comment type="caution">
    <text evidence="1">The sequence shown here is derived from an EMBL/GenBank/DDBJ whole genome shotgun (WGS) entry which is preliminary data.</text>
</comment>
<sequence>MSQPLVPRLPLELFINILTFLPRAYLSDVSTVSHLFHDLVSPLLFSTFRFHPGVQIEISESGTRLRWELDRLEFWSSDAIAPLVRKSFISLYCTKITANPEDSSPVGTAVCEAISRFKNLRSLSCNFANRRVDLLALRVQGLAHLQRLEINAGRLSPPRNPTAAMTLSIAHFSYTEMPELVVSNSPYLTMLDPARLYSLELSPFHPRALDNFLGDGSAIVMFHKLRTLRLTFRNTDFTRVHASIAHFPAVRELVVHINGSCLPDTIPTTPLVRHLESYKGPAVLLPLILAGSAPEELVVTQGSAAEVLEGLRTATHPDFVTSLSMGVKLHADIRQSTVLQDIFSLCPSLTRLALEVSSDGGRRSDDDGFGATTLAERLVEIILVHQGLETLVLRWRLGWEASLVPRRSELETILRRKIPVFRHVLFSGGPGISAS</sequence>
<dbReference type="Proteomes" id="UP000620124">
    <property type="component" value="Unassembled WGS sequence"/>
</dbReference>